<dbReference type="InterPro" id="IPR009057">
    <property type="entry name" value="Homeodomain-like_sf"/>
</dbReference>
<accession>A0A0K1QDW8</accession>
<dbReference type="KEGG" id="llu:AKJ09_10617"/>
<keyword evidence="4" id="KW-0804">Transcription</keyword>
<keyword evidence="1" id="KW-0805">Transcription regulation</keyword>
<dbReference type="GO" id="GO:0043565">
    <property type="term" value="F:sequence-specific DNA binding"/>
    <property type="evidence" value="ECO:0007669"/>
    <property type="project" value="InterPro"/>
</dbReference>
<dbReference type="InterPro" id="IPR018060">
    <property type="entry name" value="HTH_AraC"/>
</dbReference>
<dbReference type="SUPFAM" id="SSF46689">
    <property type="entry name" value="Homeodomain-like"/>
    <property type="match status" value="1"/>
</dbReference>
<dbReference type="InterPro" id="IPR020449">
    <property type="entry name" value="Tscrpt_reg_AraC-type_HTH"/>
</dbReference>
<gene>
    <name evidence="6" type="ORF">AKJ09_10617</name>
</gene>
<dbReference type="STRING" id="1391654.AKJ09_10617"/>
<dbReference type="SMART" id="SM00342">
    <property type="entry name" value="HTH_ARAC"/>
    <property type="match status" value="1"/>
</dbReference>
<keyword evidence="7" id="KW-1185">Reference proteome</keyword>
<evidence type="ECO:0000313" key="7">
    <source>
        <dbReference type="Proteomes" id="UP000064967"/>
    </source>
</evidence>
<dbReference type="InterPro" id="IPR018062">
    <property type="entry name" value="HTH_AraC-typ_CS"/>
</dbReference>
<evidence type="ECO:0000256" key="1">
    <source>
        <dbReference type="ARBA" id="ARBA00023015"/>
    </source>
</evidence>
<evidence type="ECO:0000256" key="2">
    <source>
        <dbReference type="ARBA" id="ARBA00023125"/>
    </source>
</evidence>
<dbReference type="AlphaFoldDB" id="A0A0K1QDW8"/>
<dbReference type="Pfam" id="PF12833">
    <property type="entry name" value="HTH_18"/>
    <property type="match status" value="1"/>
</dbReference>
<evidence type="ECO:0000259" key="5">
    <source>
        <dbReference type="PROSITE" id="PS01124"/>
    </source>
</evidence>
<dbReference type="EMBL" id="CP012333">
    <property type="protein sequence ID" value="AKV03954.1"/>
    <property type="molecule type" value="Genomic_DNA"/>
</dbReference>
<evidence type="ECO:0000256" key="4">
    <source>
        <dbReference type="ARBA" id="ARBA00023163"/>
    </source>
</evidence>
<evidence type="ECO:0000313" key="6">
    <source>
        <dbReference type="EMBL" id="AKV03954.1"/>
    </source>
</evidence>
<dbReference type="PANTHER" id="PTHR46796">
    <property type="entry name" value="HTH-TYPE TRANSCRIPTIONAL ACTIVATOR RHAS-RELATED"/>
    <property type="match status" value="1"/>
</dbReference>
<protein>
    <submittedName>
        <fullName evidence="6">DNA-binding response regulator, AraC family</fullName>
    </submittedName>
</protein>
<sequence length="285" mass="31260">MTSVRPVARDTSFAPEQAVVAVRYNTKHKDVTGCAPVTHTHAALAFYTGGQARIEQNGEWNIGAGDVMLVPAGEAHRMLHVQQSEFWGLGFCVPCFAANGAATLLEPFERVRDGGAAVVRIPTTRHEFLQSLFRELEEAGREMRGASSTREAVQRSLLTLILNEVQRATSTSESIKTARSSVVVDSLRFIERNCLRRLTLGDIAAAVGKSPAYVTSALTQATGRSAGEWIVSGRMAEARRLLLHSDEMVDVIAERVGYADATHFIRMFRRQHGATPAAWRVSKLR</sequence>
<evidence type="ECO:0000256" key="3">
    <source>
        <dbReference type="ARBA" id="ARBA00023159"/>
    </source>
</evidence>
<dbReference type="SUPFAM" id="SSF51215">
    <property type="entry name" value="Regulatory protein AraC"/>
    <property type="match status" value="1"/>
</dbReference>
<dbReference type="InterPro" id="IPR050204">
    <property type="entry name" value="AraC_XylS_family_regulators"/>
</dbReference>
<reference evidence="6 7" key="1">
    <citation type="submission" date="2015-08" db="EMBL/GenBank/DDBJ databases">
        <authorList>
            <person name="Babu N.S."/>
            <person name="Beckwith C.J."/>
            <person name="Beseler K.G."/>
            <person name="Brison A."/>
            <person name="Carone J.V."/>
            <person name="Caskin T.P."/>
            <person name="Diamond M."/>
            <person name="Durham M.E."/>
            <person name="Foxe J.M."/>
            <person name="Go M."/>
            <person name="Henderson B.A."/>
            <person name="Jones I.B."/>
            <person name="McGettigan J.A."/>
            <person name="Micheletti S.J."/>
            <person name="Nasrallah M.E."/>
            <person name="Ortiz D."/>
            <person name="Piller C.R."/>
            <person name="Privatt S.R."/>
            <person name="Schneider S.L."/>
            <person name="Sharp S."/>
            <person name="Smith T.C."/>
            <person name="Stanton J.D."/>
            <person name="Ullery H.E."/>
            <person name="Wilson R.J."/>
            <person name="Serrano M.G."/>
            <person name="Buck G."/>
            <person name="Lee V."/>
            <person name="Wang Y."/>
            <person name="Carvalho R."/>
            <person name="Voegtly L."/>
            <person name="Shi R."/>
            <person name="Duckworth R."/>
            <person name="Johnson A."/>
            <person name="Loviza R."/>
            <person name="Walstead R."/>
            <person name="Shah Z."/>
            <person name="Kiflezghi M."/>
            <person name="Wade K."/>
            <person name="Ball S.L."/>
            <person name="Bradley K.W."/>
            <person name="Asai D.J."/>
            <person name="Bowman C.A."/>
            <person name="Russell D.A."/>
            <person name="Pope W.H."/>
            <person name="Jacobs-Sera D."/>
            <person name="Hendrix R.W."/>
            <person name="Hatfull G.F."/>
        </authorList>
    </citation>
    <scope>NUCLEOTIDE SEQUENCE [LARGE SCALE GENOMIC DNA]</scope>
    <source>
        <strain evidence="6 7">DSM 27648</strain>
    </source>
</reference>
<dbReference type="PROSITE" id="PS01124">
    <property type="entry name" value="HTH_ARAC_FAMILY_2"/>
    <property type="match status" value="1"/>
</dbReference>
<dbReference type="RefSeq" id="WP_240488883.1">
    <property type="nucleotide sequence ID" value="NZ_CP012333.1"/>
</dbReference>
<dbReference type="InterPro" id="IPR014710">
    <property type="entry name" value="RmlC-like_jellyroll"/>
</dbReference>
<dbReference type="GO" id="GO:0003700">
    <property type="term" value="F:DNA-binding transcription factor activity"/>
    <property type="evidence" value="ECO:0007669"/>
    <property type="project" value="InterPro"/>
</dbReference>
<name>A0A0K1QDW8_9BACT</name>
<dbReference type="InterPro" id="IPR037923">
    <property type="entry name" value="HTH-like"/>
</dbReference>
<dbReference type="Proteomes" id="UP000064967">
    <property type="component" value="Chromosome"/>
</dbReference>
<dbReference type="Gene3D" id="1.10.10.60">
    <property type="entry name" value="Homeodomain-like"/>
    <property type="match status" value="1"/>
</dbReference>
<dbReference type="PANTHER" id="PTHR46796:SF6">
    <property type="entry name" value="ARAC SUBFAMILY"/>
    <property type="match status" value="1"/>
</dbReference>
<dbReference type="PRINTS" id="PR00032">
    <property type="entry name" value="HTHARAC"/>
</dbReference>
<dbReference type="PROSITE" id="PS00041">
    <property type="entry name" value="HTH_ARAC_FAMILY_1"/>
    <property type="match status" value="1"/>
</dbReference>
<proteinExistence type="predicted"/>
<keyword evidence="3" id="KW-0010">Activator</keyword>
<feature type="domain" description="HTH araC/xylS-type" evidence="5">
    <location>
        <begin position="184"/>
        <end position="282"/>
    </location>
</feature>
<organism evidence="6 7">
    <name type="scientific">Labilithrix luteola</name>
    <dbReference type="NCBI Taxonomy" id="1391654"/>
    <lineage>
        <taxon>Bacteria</taxon>
        <taxon>Pseudomonadati</taxon>
        <taxon>Myxococcota</taxon>
        <taxon>Polyangia</taxon>
        <taxon>Polyangiales</taxon>
        <taxon>Labilitrichaceae</taxon>
        <taxon>Labilithrix</taxon>
    </lineage>
</organism>
<keyword evidence="2 6" id="KW-0238">DNA-binding</keyword>
<dbReference type="Gene3D" id="2.60.120.10">
    <property type="entry name" value="Jelly Rolls"/>
    <property type="match status" value="1"/>
</dbReference>